<dbReference type="EMBL" id="PVXM01000015">
    <property type="protein sequence ID" value="PRR73815.1"/>
    <property type="molecule type" value="Genomic_DNA"/>
</dbReference>
<evidence type="ECO:0000313" key="13">
    <source>
        <dbReference type="Proteomes" id="UP000238415"/>
    </source>
</evidence>
<dbReference type="GO" id="GO:0016491">
    <property type="term" value="F:oxidoreductase activity"/>
    <property type="evidence" value="ECO:0007669"/>
    <property type="project" value="UniProtKB-KW"/>
</dbReference>
<keyword evidence="12" id="KW-0560">Oxidoreductase</keyword>
<dbReference type="OrthoDB" id="389074at2"/>
<evidence type="ECO:0000256" key="3">
    <source>
        <dbReference type="ARBA" id="ARBA00011771"/>
    </source>
</evidence>
<dbReference type="InterPro" id="IPR015424">
    <property type="entry name" value="PyrdxlP-dep_Trfase"/>
</dbReference>
<feature type="domain" description="Aminotransferase class V" evidence="11">
    <location>
        <begin position="27"/>
        <end position="328"/>
    </location>
</feature>
<dbReference type="RefSeq" id="WP_106004955.1">
    <property type="nucleotide sequence ID" value="NZ_CP136418.1"/>
</dbReference>
<evidence type="ECO:0000256" key="8">
    <source>
        <dbReference type="PIRSR" id="PIRSR000524-50"/>
    </source>
</evidence>
<comment type="function">
    <text evidence="5">Soluble hydrogenase catalyzes both production and consumption of hydrogen from suitable artificial electron donors or acceptors. This subunit catalyzes the tritium-exchange activity.</text>
</comment>
<dbReference type="PANTHER" id="PTHR21152:SF40">
    <property type="entry name" value="ALANINE--GLYOXYLATE AMINOTRANSFERASE"/>
    <property type="match status" value="1"/>
</dbReference>
<feature type="modified residue" description="N6-(pyridoxal phosphate)lysine" evidence="8">
    <location>
        <position position="193"/>
    </location>
</feature>
<sequence>MTEKQILLLPGPTPVPPQVALAMARPAINHRGPEFKALWEEVTEGLKDVFQTRSEVVILTASGTGGMEAAVANLISPGEKVLAVTIGAFGERFIQICRAFGVETEVLAFPYGRAADPEIVAERLAADKEHKIKAVLIQHNETSTGVLNDIQAISRARGNHPALLIVDSISGLIAADLPMDAWNIDVVIAGSQKAFMLPPGLTMLAVNDRAWQAAEKCSNHRFYLDIKKARNSGLKGQTPFTPGVSLLYGLQESLRLVKEETLVGSFARHALMRDMVRAGVRALGLKLLAEDEVASPAVTAVCVPEGMKPADIIAPLREKFGVVVAGGQGEVKDRVFRIGHLGYVSYSDILAGLAALENVLFDAGVPVERGAAVAAAGAVLGR</sequence>
<feature type="binding site" evidence="7">
    <location>
        <position position="337"/>
    </location>
    <ligand>
        <name>substrate</name>
    </ligand>
</feature>
<reference evidence="12 13" key="1">
    <citation type="submission" date="2018-03" db="EMBL/GenBank/DDBJ databases">
        <title>Genome sequence of Moorella humiferrea DSM 23265.</title>
        <authorList>
            <person name="Poehlein A."/>
            <person name="Daniel R."/>
        </authorList>
    </citation>
    <scope>NUCLEOTIDE SEQUENCE [LARGE SCALE GENOMIC DNA]</scope>
    <source>
        <strain evidence="12 13">DSM 23265</strain>
    </source>
</reference>
<dbReference type="InterPro" id="IPR000192">
    <property type="entry name" value="Aminotrans_V_dom"/>
</dbReference>
<dbReference type="InterPro" id="IPR015422">
    <property type="entry name" value="PyrdxlP-dep_Trfase_small"/>
</dbReference>
<dbReference type="PROSITE" id="PS00595">
    <property type="entry name" value="AA_TRANSFER_CLASS_5"/>
    <property type="match status" value="1"/>
</dbReference>
<dbReference type="AlphaFoldDB" id="A0A2T0ATQ7"/>
<evidence type="ECO:0000256" key="6">
    <source>
        <dbReference type="ARBA" id="ARBA00079151"/>
    </source>
</evidence>
<accession>A0A2T0ATQ7</accession>
<keyword evidence="4 8" id="KW-0663">Pyridoxal phosphate</keyword>
<comment type="cofactor">
    <cofactor evidence="1 8 10">
        <name>pyridoxal 5'-phosphate</name>
        <dbReference type="ChEBI" id="CHEBI:597326"/>
    </cofactor>
</comment>
<protein>
    <recommendedName>
        <fullName evidence="6">Tritium exchange subunit</fullName>
    </recommendedName>
</protein>
<dbReference type="PIRSF" id="PIRSF000524">
    <property type="entry name" value="SPT"/>
    <property type="match status" value="1"/>
</dbReference>
<dbReference type="InterPro" id="IPR015421">
    <property type="entry name" value="PyrdxlP-dep_Trfase_major"/>
</dbReference>
<proteinExistence type="inferred from homology"/>
<gene>
    <name evidence="12" type="ORF">MOHU_09490</name>
</gene>
<name>A0A2T0ATQ7_9FIRM</name>
<dbReference type="GO" id="GO:0004760">
    <property type="term" value="F:L-serine-pyruvate transaminase activity"/>
    <property type="evidence" value="ECO:0007669"/>
    <property type="project" value="TreeGrafter"/>
</dbReference>
<comment type="subunit">
    <text evidence="3">Heterodimer of a large and a small subunit.</text>
</comment>
<dbReference type="FunFam" id="3.40.640.10:FF:000054">
    <property type="entry name" value="Serine--glyoxylate aminotransferase"/>
    <property type="match status" value="1"/>
</dbReference>
<comment type="caution">
    <text evidence="12">The sequence shown here is derived from an EMBL/GenBank/DDBJ whole genome shotgun (WGS) entry which is preliminary data.</text>
</comment>
<dbReference type="PANTHER" id="PTHR21152">
    <property type="entry name" value="AMINOTRANSFERASE CLASS V"/>
    <property type="match status" value="1"/>
</dbReference>
<dbReference type="SUPFAM" id="SSF53383">
    <property type="entry name" value="PLP-dependent transferases"/>
    <property type="match status" value="1"/>
</dbReference>
<dbReference type="Pfam" id="PF00266">
    <property type="entry name" value="Aminotran_5"/>
    <property type="match status" value="1"/>
</dbReference>
<evidence type="ECO:0000256" key="2">
    <source>
        <dbReference type="ARBA" id="ARBA00009236"/>
    </source>
</evidence>
<dbReference type="Gene3D" id="3.90.1150.10">
    <property type="entry name" value="Aspartate Aminotransferase, domain 1"/>
    <property type="match status" value="1"/>
</dbReference>
<evidence type="ECO:0000256" key="10">
    <source>
        <dbReference type="RuleBase" id="RU004504"/>
    </source>
</evidence>
<evidence type="ECO:0000256" key="7">
    <source>
        <dbReference type="PIRSR" id="PIRSR000524-1"/>
    </source>
</evidence>
<dbReference type="InterPro" id="IPR020578">
    <property type="entry name" value="Aminotrans_V_PyrdxlP_BS"/>
</dbReference>
<evidence type="ECO:0000256" key="9">
    <source>
        <dbReference type="RuleBase" id="RU004075"/>
    </source>
</evidence>
<evidence type="ECO:0000256" key="5">
    <source>
        <dbReference type="ARBA" id="ARBA00054899"/>
    </source>
</evidence>
<dbReference type="Gene3D" id="3.40.640.10">
    <property type="entry name" value="Type I PLP-dependent aspartate aminotransferase-like (Major domain)"/>
    <property type="match status" value="1"/>
</dbReference>
<comment type="similarity">
    <text evidence="2 9">Belongs to the class-V pyridoxal-phosphate-dependent aminotransferase family.</text>
</comment>
<evidence type="ECO:0000256" key="1">
    <source>
        <dbReference type="ARBA" id="ARBA00001933"/>
    </source>
</evidence>
<dbReference type="Proteomes" id="UP000238415">
    <property type="component" value="Unassembled WGS sequence"/>
</dbReference>
<evidence type="ECO:0000259" key="11">
    <source>
        <dbReference type="Pfam" id="PF00266"/>
    </source>
</evidence>
<organism evidence="12 13">
    <name type="scientific">Neomoorella humiferrea</name>
    <dbReference type="NCBI Taxonomy" id="676965"/>
    <lineage>
        <taxon>Bacteria</taxon>
        <taxon>Bacillati</taxon>
        <taxon>Bacillota</taxon>
        <taxon>Clostridia</taxon>
        <taxon>Neomoorellales</taxon>
        <taxon>Neomoorellaceae</taxon>
        <taxon>Neomoorella</taxon>
    </lineage>
</organism>
<dbReference type="GO" id="GO:0008453">
    <property type="term" value="F:alanine-glyoxylate transaminase activity"/>
    <property type="evidence" value="ECO:0007669"/>
    <property type="project" value="TreeGrafter"/>
</dbReference>
<keyword evidence="13" id="KW-1185">Reference proteome</keyword>
<dbReference type="GO" id="GO:0019265">
    <property type="term" value="P:glycine biosynthetic process, by transamination of glyoxylate"/>
    <property type="evidence" value="ECO:0007669"/>
    <property type="project" value="TreeGrafter"/>
</dbReference>
<dbReference type="InterPro" id="IPR024169">
    <property type="entry name" value="SP_NH2Trfase/AEP_transaminase"/>
</dbReference>
<evidence type="ECO:0000313" key="12">
    <source>
        <dbReference type="EMBL" id="PRR73815.1"/>
    </source>
</evidence>
<evidence type="ECO:0000256" key="4">
    <source>
        <dbReference type="ARBA" id="ARBA00022898"/>
    </source>
</evidence>